<protein>
    <submittedName>
        <fullName evidence="2">Serine/threonine-protein kinase</fullName>
    </submittedName>
</protein>
<dbReference type="InterPro" id="IPR011009">
    <property type="entry name" value="Kinase-like_dom_sf"/>
</dbReference>
<dbReference type="GO" id="GO:0043408">
    <property type="term" value="P:regulation of MAPK cascade"/>
    <property type="evidence" value="ECO:0007669"/>
    <property type="project" value="TreeGrafter"/>
</dbReference>
<dbReference type="Proteomes" id="UP000306584">
    <property type="component" value="Unassembled WGS sequence"/>
</dbReference>
<sequence length="261" mass="29406">MGSISEPPLFAYSIVVYSEDSQIFTARTRARLNRKRDLEPSELAQVSLIPKHAFQPAFSERFTRAAPTEQTFVKRPHLSSYSPVDNSSDASIAEELLREVEVCELLRRHPHPNIAVYNGGEVEEGRITGLRFQKYTEPLQRRLNPGHLGKCMFAASSQHLDHEWCSRIIEGVKDALYHLHTLGLIHNDLNPANIMLDANDSPVLIDFGSTRAIGQSLEDVGRTPGWYNFNVKTAETSNDLESLGEIDAWMRGITSDLKFDE</sequence>
<evidence type="ECO:0000259" key="1">
    <source>
        <dbReference type="PROSITE" id="PS50011"/>
    </source>
</evidence>
<comment type="caution">
    <text evidence="2">The sequence shown here is derived from an EMBL/GenBank/DDBJ whole genome shotgun (WGS) entry which is preliminary data.</text>
</comment>
<organism evidence="2 3">
    <name type="scientific">Aureobasidium pullulans</name>
    <name type="common">Black yeast</name>
    <name type="synonym">Pullularia pullulans</name>
    <dbReference type="NCBI Taxonomy" id="5580"/>
    <lineage>
        <taxon>Eukaryota</taxon>
        <taxon>Fungi</taxon>
        <taxon>Dikarya</taxon>
        <taxon>Ascomycota</taxon>
        <taxon>Pezizomycotina</taxon>
        <taxon>Dothideomycetes</taxon>
        <taxon>Dothideomycetidae</taxon>
        <taxon>Dothideales</taxon>
        <taxon>Saccotheciaceae</taxon>
        <taxon>Aureobasidium</taxon>
    </lineage>
</organism>
<dbReference type="PROSITE" id="PS50011">
    <property type="entry name" value="PROTEIN_KINASE_DOM"/>
    <property type="match status" value="1"/>
</dbReference>
<dbReference type="InterPro" id="IPR050285">
    <property type="entry name" value="STE20_Ser/Thr_kinase"/>
</dbReference>
<dbReference type="Gene3D" id="1.10.510.10">
    <property type="entry name" value="Transferase(Phosphotransferase) domain 1"/>
    <property type="match status" value="1"/>
</dbReference>
<reference evidence="2 3" key="1">
    <citation type="submission" date="2018-10" db="EMBL/GenBank/DDBJ databases">
        <title>Fifty Aureobasidium pullulans genomes reveal a recombining polyextremotolerant generalist.</title>
        <authorList>
            <person name="Gostincar C."/>
            <person name="Turk M."/>
            <person name="Zajc J."/>
            <person name="Gunde-Cimerman N."/>
        </authorList>
    </citation>
    <scope>NUCLEOTIDE SEQUENCE [LARGE SCALE GENOMIC DNA]</scope>
    <source>
        <strain evidence="2 3">EXF-6604</strain>
    </source>
</reference>
<dbReference type="Pfam" id="PF00069">
    <property type="entry name" value="Pkinase"/>
    <property type="match status" value="1"/>
</dbReference>
<keyword evidence="2" id="KW-0418">Kinase</keyword>
<dbReference type="PANTHER" id="PTHR48015">
    <property type="entry name" value="SERINE/THREONINE-PROTEIN KINASE TAO"/>
    <property type="match status" value="1"/>
</dbReference>
<dbReference type="GO" id="GO:0005737">
    <property type="term" value="C:cytoplasm"/>
    <property type="evidence" value="ECO:0007669"/>
    <property type="project" value="TreeGrafter"/>
</dbReference>
<dbReference type="GO" id="GO:0000165">
    <property type="term" value="P:MAPK cascade"/>
    <property type="evidence" value="ECO:0007669"/>
    <property type="project" value="TreeGrafter"/>
</dbReference>
<dbReference type="PANTHER" id="PTHR48015:SF16">
    <property type="entry name" value="SERINE_THREONINE-PROTEIN KINASE SULU"/>
    <property type="match status" value="1"/>
</dbReference>
<dbReference type="GO" id="GO:0005524">
    <property type="term" value="F:ATP binding"/>
    <property type="evidence" value="ECO:0007669"/>
    <property type="project" value="InterPro"/>
</dbReference>
<gene>
    <name evidence="2" type="ORF">D6D01_02310</name>
</gene>
<dbReference type="InterPro" id="IPR000719">
    <property type="entry name" value="Prot_kinase_dom"/>
</dbReference>
<accession>A0A4S9LUX5</accession>
<dbReference type="AlphaFoldDB" id="A0A4S9LUX5"/>
<name>A0A4S9LUX5_AURPU</name>
<dbReference type="EMBL" id="QZBD01000051">
    <property type="protein sequence ID" value="THY33284.1"/>
    <property type="molecule type" value="Genomic_DNA"/>
</dbReference>
<evidence type="ECO:0000313" key="2">
    <source>
        <dbReference type="EMBL" id="THY33284.1"/>
    </source>
</evidence>
<proteinExistence type="predicted"/>
<dbReference type="GO" id="GO:0004674">
    <property type="term" value="F:protein serine/threonine kinase activity"/>
    <property type="evidence" value="ECO:0007669"/>
    <property type="project" value="TreeGrafter"/>
</dbReference>
<keyword evidence="2" id="KW-0808">Transferase</keyword>
<evidence type="ECO:0000313" key="3">
    <source>
        <dbReference type="Proteomes" id="UP000306584"/>
    </source>
</evidence>
<dbReference type="SUPFAM" id="SSF56112">
    <property type="entry name" value="Protein kinase-like (PK-like)"/>
    <property type="match status" value="1"/>
</dbReference>
<feature type="domain" description="Protein kinase" evidence="1">
    <location>
        <begin position="43"/>
        <end position="261"/>
    </location>
</feature>